<evidence type="ECO:0000256" key="2">
    <source>
        <dbReference type="ARBA" id="ARBA00023125"/>
    </source>
</evidence>
<accession>A0ABS4YVN9</accession>
<evidence type="ECO:0000256" key="1">
    <source>
        <dbReference type="ARBA" id="ARBA00023015"/>
    </source>
</evidence>
<dbReference type="PANTHER" id="PTHR44688:SF16">
    <property type="entry name" value="DNA-BINDING TRANSCRIPTIONAL ACTIVATOR DEVR_DOSR"/>
    <property type="match status" value="1"/>
</dbReference>
<dbReference type="InterPro" id="IPR027417">
    <property type="entry name" value="P-loop_NTPase"/>
</dbReference>
<dbReference type="InterPro" id="IPR000792">
    <property type="entry name" value="Tscrpt_reg_LuxR_C"/>
</dbReference>
<dbReference type="PROSITE" id="PS00622">
    <property type="entry name" value="HTH_LUXR_1"/>
    <property type="match status" value="1"/>
</dbReference>
<protein>
    <submittedName>
        <fullName evidence="5">DNA-binding NarL/FixJ family response regulator</fullName>
    </submittedName>
</protein>
<dbReference type="InterPro" id="IPR016032">
    <property type="entry name" value="Sig_transdc_resp-reg_C-effctor"/>
</dbReference>
<dbReference type="CDD" id="cd06170">
    <property type="entry name" value="LuxR_C_like"/>
    <property type="match status" value="1"/>
</dbReference>
<dbReference type="EMBL" id="JAGIOI010000001">
    <property type="protein sequence ID" value="MBP2412680.1"/>
    <property type="molecule type" value="Genomic_DNA"/>
</dbReference>
<dbReference type="GO" id="GO:0003677">
    <property type="term" value="F:DNA binding"/>
    <property type="evidence" value="ECO:0007669"/>
    <property type="project" value="UniProtKB-KW"/>
</dbReference>
<reference evidence="5 6" key="1">
    <citation type="submission" date="2021-03" db="EMBL/GenBank/DDBJ databases">
        <title>Sequencing the genomes of 1000 actinobacteria strains.</title>
        <authorList>
            <person name="Klenk H.-P."/>
        </authorList>
    </citation>
    <scope>NUCLEOTIDE SEQUENCE [LARGE SCALE GENOMIC DNA]</scope>
    <source>
        <strain evidence="5 6">DSM 16005</strain>
    </source>
</reference>
<name>A0ABS4YVN9_9MICC</name>
<keyword evidence="2 5" id="KW-0238">DNA-binding</keyword>
<evidence type="ECO:0000259" key="4">
    <source>
        <dbReference type="PROSITE" id="PS50043"/>
    </source>
</evidence>
<dbReference type="PRINTS" id="PR00038">
    <property type="entry name" value="HTHLUXR"/>
</dbReference>
<keyword evidence="3" id="KW-0804">Transcription</keyword>
<dbReference type="SMART" id="SM00421">
    <property type="entry name" value="HTH_LUXR"/>
    <property type="match status" value="1"/>
</dbReference>
<gene>
    <name evidence="5" type="ORF">JOF48_001479</name>
</gene>
<dbReference type="InterPro" id="IPR036388">
    <property type="entry name" value="WH-like_DNA-bd_sf"/>
</dbReference>
<dbReference type="SMART" id="SM00382">
    <property type="entry name" value="AAA"/>
    <property type="match status" value="1"/>
</dbReference>
<dbReference type="SUPFAM" id="SSF46894">
    <property type="entry name" value="C-terminal effector domain of the bipartite response regulators"/>
    <property type="match status" value="1"/>
</dbReference>
<dbReference type="PANTHER" id="PTHR44688">
    <property type="entry name" value="DNA-BINDING TRANSCRIPTIONAL ACTIVATOR DEVR_DOSR"/>
    <property type="match status" value="1"/>
</dbReference>
<dbReference type="RefSeq" id="WP_209679054.1">
    <property type="nucleotide sequence ID" value="NZ_JAGIOI010000001.1"/>
</dbReference>
<feature type="domain" description="HTH luxR-type" evidence="4">
    <location>
        <begin position="815"/>
        <end position="880"/>
    </location>
</feature>
<evidence type="ECO:0000313" key="5">
    <source>
        <dbReference type="EMBL" id="MBP2412680.1"/>
    </source>
</evidence>
<dbReference type="PROSITE" id="PS50043">
    <property type="entry name" value="HTH_LUXR_2"/>
    <property type="match status" value="1"/>
</dbReference>
<keyword evidence="6" id="KW-1185">Reference proteome</keyword>
<evidence type="ECO:0000313" key="6">
    <source>
        <dbReference type="Proteomes" id="UP000711614"/>
    </source>
</evidence>
<keyword evidence="1" id="KW-0805">Transcription regulation</keyword>
<evidence type="ECO:0000256" key="3">
    <source>
        <dbReference type="ARBA" id="ARBA00023163"/>
    </source>
</evidence>
<dbReference type="Gene3D" id="1.10.10.10">
    <property type="entry name" value="Winged helix-like DNA-binding domain superfamily/Winged helix DNA-binding domain"/>
    <property type="match status" value="1"/>
</dbReference>
<comment type="caution">
    <text evidence="5">The sequence shown here is derived from an EMBL/GenBank/DDBJ whole genome shotgun (WGS) entry which is preliminary data.</text>
</comment>
<dbReference type="SUPFAM" id="SSF52540">
    <property type="entry name" value="P-loop containing nucleoside triphosphate hydrolases"/>
    <property type="match status" value="1"/>
</dbReference>
<dbReference type="InterPro" id="IPR003593">
    <property type="entry name" value="AAA+_ATPase"/>
</dbReference>
<proteinExistence type="predicted"/>
<sequence>MKWGNVARRANAEDIVRTLVHGSSRGVLIVGPRGVGKTWMLGQVHAALGPQAAIIRLSASKALAGIPFGAVNARVGSNVVRSNNYYEVLNGLMGQVQLSLESNPHVFLMVDNAEFLDSDSAAIILQVLMSTECKLIIVDRPGSHDSYLRELWRDGHLRRYELAPLQPEDVRDFLEDILGGKVTGATADYLAKRSSGNPLVLQGLVTGAQDEGSLRNIGGVWVLDHPDDRLGSESWEYLQMDLEHLAPDSRRIVEILALAGQLPLDVLLDLTSSDAVDDIQQRELVEILPGPQLAMRLSKAVTAPAIRATVPVGRARQYWADVTRLVPPAERATPEATISFTRWALACGLPVPEGRLLEAATCANQLMRPLDALAFSNSLSLSDHSAPMLAERAIAMVNQNEPDEARLLAAQSFAMAENADDGAYALHAVHLSHFASVGYQAELKAALAAYDARFGAPVLDGLSTPADIAVLVIRATMEVSTGDIAHARELIEALRRHPLADNAGHRVSLKGLHTEILAAMGRVDLARVLAMEIFDELEAPTGFSRPDISILAYTRAVATLIYDGAWDEVAAALEPDTFRNADLLLYAGGLRDLGAAMMACRRGHIPDVLAALEPAVGALAEYDPWSVLPTALGIQAYGLVMSGDIPASQRCLTRLAALNQRTGKFNEIEGTAYAAAAQCLTGQHDLGLARLRSLQRECAANGYLGIEATVLSLLLRVGESSAVARLGEVAQQVESGSKEFFITWVHAMESQDPAVLDLASTTAMDLGYELIGVELAAHALRKFSDRGKVHKSRKAASKVVAMREQMPGLVSPVFQSIDQPKMTRREHQIALLVAQGESNNSIAARLNVSLRTIEGHLYRTFIKLDLQSREQLAALMNGGDTPKESGGYYS</sequence>
<organism evidence="5 6">
    <name type="scientific">Arthrobacter stackebrandtii</name>
    <dbReference type="NCBI Taxonomy" id="272161"/>
    <lineage>
        <taxon>Bacteria</taxon>
        <taxon>Bacillati</taxon>
        <taxon>Actinomycetota</taxon>
        <taxon>Actinomycetes</taxon>
        <taxon>Micrococcales</taxon>
        <taxon>Micrococcaceae</taxon>
        <taxon>Arthrobacter</taxon>
    </lineage>
</organism>
<dbReference type="Gene3D" id="3.40.50.300">
    <property type="entry name" value="P-loop containing nucleotide triphosphate hydrolases"/>
    <property type="match status" value="1"/>
</dbReference>
<dbReference type="Pfam" id="PF00196">
    <property type="entry name" value="GerE"/>
    <property type="match status" value="1"/>
</dbReference>
<dbReference type="Proteomes" id="UP000711614">
    <property type="component" value="Unassembled WGS sequence"/>
</dbReference>